<dbReference type="PANTHER" id="PTHR35093:SF8">
    <property type="entry name" value="OUTER MEMBRANE PROTEIN NMB0088-RELATED"/>
    <property type="match status" value="1"/>
</dbReference>
<keyword evidence="4" id="KW-0812">Transmembrane</keyword>
<keyword evidence="6" id="KW-0472">Membrane</keyword>
<dbReference type="Gene3D" id="2.40.160.60">
    <property type="entry name" value="Outer membrane protein transport protein (OMPP1/FadL/TodX)"/>
    <property type="match status" value="1"/>
</dbReference>
<keyword evidence="10" id="KW-1185">Reference proteome</keyword>
<evidence type="ECO:0000256" key="8">
    <source>
        <dbReference type="SAM" id="SignalP"/>
    </source>
</evidence>
<feature type="chain" id="PRO_5045927525" evidence="8">
    <location>
        <begin position="29"/>
        <end position="441"/>
    </location>
</feature>
<protein>
    <submittedName>
        <fullName evidence="9">OmpP1/FadL family transporter</fullName>
    </submittedName>
</protein>
<dbReference type="InterPro" id="IPR005017">
    <property type="entry name" value="OMPP1/FadL/TodX"/>
</dbReference>
<comment type="similarity">
    <text evidence="2">Belongs to the OmpP1/FadL family.</text>
</comment>
<evidence type="ECO:0000256" key="5">
    <source>
        <dbReference type="ARBA" id="ARBA00022729"/>
    </source>
</evidence>
<evidence type="ECO:0000313" key="9">
    <source>
        <dbReference type="EMBL" id="MEY1660964.1"/>
    </source>
</evidence>
<dbReference type="SUPFAM" id="SSF56935">
    <property type="entry name" value="Porins"/>
    <property type="match status" value="1"/>
</dbReference>
<reference evidence="9 10" key="1">
    <citation type="submission" date="2024-07" db="EMBL/GenBank/DDBJ databases">
        <authorList>
            <person name="Ren Q."/>
        </authorList>
    </citation>
    <scope>NUCLEOTIDE SEQUENCE [LARGE SCALE GENOMIC DNA]</scope>
    <source>
        <strain evidence="9 10">REN37</strain>
    </source>
</reference>
<dbReference type="EMBL" id="JBGCUO010000001">
    <property type="protein sequence ID" value="MEY1660964.1"/>
    <property type="molecule type" value="Genomic_DNA"/>
</dbReference>
<dbReference type="Pfam" id="PF03349">
    <property type="entry name" value="Toluene_X"/>
    <property type="match status" value="1"/>
</dbReference>
<name>A0ABV4AE20_9GAMM</name>
<evidence type="ECO:0000256" key="1">
    <source>
        <dbReference type="ARBA" id="ARBA00004571"/>
    </source>
</evidence>
<evidence type="ECO:0000256" key="4">
    <source>
        <dbReference type="ARBA" id="ARBA00022692"/>
    </source>
</evidence>
<evidence type="ECO:0000256" key="3">
    <source>
        <dbReference type="ARBA" id="ARBA00022452"/>
    </source>
</evidence>
<evidence type="ECO:0000256" key="7">
    <source>
        <dbReference type="ARBA" id="ARBA00023237"/>
    </source>
</evidence>
<proteinExistence type="inferred from homology"/>
<evidence type="ECO:0000256" key="6">
    <source>
        <dbReference type="ARBA" id="ARBA00023136"/>
    </source>
</evidence>
<dbReference type="Proteomes" id="UP001562065">
    <property type="component" value="Unassembled WGS sequence"/>
</dbReference>
<dbReference type="PANTHER" id="PTHR35093">
    <property type="entry name" value="OUTER MEMBRANE PROTEIN NMB0088-RELATED"/>
    <property type="match status" value="1"/>
</dbReference>
<dbReference type="RefSeq" id="WP_369454203.1">
    <property type="nucleotide sequence ID" value="NZ_JBGCUO010000001.1"/>
</dbReference>
<gene>
    <name evidence="9" type="ORF">AB5I84_02250</name>
</gene>
<organism evidence="9 10">
    <name type="scientific">Isoalcanivorax beigongshangi</name>
    <dbReference type="NCBI Taxonomy" id="3238810"/>
    <lineage>
        <taxon>Bacteria</taxon>
        <taxon>Pseudomonadati</taxon>
        <taxon>Pseudomonadota</taxon>
        <taxon>Gammaproteobacteria</taxon>
        <taxon>Oceanospirillales</taxon>
        <taxon>Alcanivoracaceae</taxon>
        <taxon>Isoalcanivorax</taxon>
    </lineage>
</organism>
<keyword evidence="7" id="KW-0998">Cell outer membrane</keyword>
<evidence type="ECO:0000313" key="10">
    <source>
        <dbReference type="Proteomes" id="UP001562065"/>
    </source>
</evidence>
<comment type="subcellular location">
    <subcellularLocation>
        <location evidence="1">Cell outer membrane</location>
        <topology evidence="1">Multi-pass membrane protein</topology>
    </subcellularLocation>
</comment>
<keyword evidence="3" id="KW-1134">Transmembrane beta strand</keyword>
<sequence>MTNVFRFSTFSVSALAGAVMLASGSAMAAGLTLNEQSASSAGMAYAGRGSSALDASTVFGNPAGMSKLDGTHMTLGTAFIDASVDIKNASSVAAYPDPADPLNNPPILVPRTGSSKGDMTPGTAVPFAYYTDQINDRWHVGFGVFASLGGKADYERNFIGRYKGDKTEVQVITFQPTLSYRIADNLSVGGGVTVNRIEGELNTQLHFAPNMPDGHFNTKGSDTALGYNLGVLWDVVDGTSVGLTYRSKVKYKLHGTANVNAIDAATGAPVVGSFRGGLDFTQPEAVEASLSQAITNELTLHAGAVWTRWSELQEIRIETSGVPASLASRGEPTEWRDQWAFALGGSYQLTPTVVLRAGFALDESPATNEHRSVRVPYGNRKVGTLGVGWQATQNLGFDFAYGYLKESDAAVNQAPDVGRPGFSATYKNSANIFAAQLNYKF</sequence>
<accession>A0ABV4AE20</accession>
<evidence type="ECO:0000256" key="2">
    <source>
        <dbReference type="ARBA" id="ARBA00008163"/>
    </source>
</evidence>
<keyword evidence="5 8" id="KW-0732">Signal</keyword>
<feature type="signal peptide" evidence="8">
    <location>
        <begin position="1"/>
        <end position="28"/>
    </location>
</feature>
<comment type="caution">
    <text evidence="9">The sequence shown here is derived from an EMBL/GenBank/DDBJ whole genome shotgun (WGS) entry which is preliminary data.</text>
</comment>